<name>A0A941IT68_9ACTN</name>
<reference evidence="1" key="1">
    <citation type="submission" date="2021-04" db="EMBL/GenBank/DDBJ databases">
        <title>Genome based classification of Actinospica acidithermotolerans sp. nov., an actinobacterium isolated from an Indonesian hot spring.</title>
        <authorList>
            <person name="Kusuma A.B."/>
            <person name="Putra K.E."/>
            <person name="Nafisah S."/>
            <person name="Loh J."/>
            <person name="Nouioui I."/>
            <person name="Goodfellow M."/>
        </authorList>
    </citation>
    <scope>NUCLEOTIDE SEQUENCE</scope>
    <source>
        <strain evidence="1">CSCA 57</strain>
    </source>
</reference>
<dbReference type="RefSeq" id="WP_212533791.1">
    <property type="nucleotide sequence ID" value="NZ_JAGSOG010000430.1"/>
</dbReference>
<sequence>MARLERPRGDGRYIVDCPACEGTGRIRHVDSVVLTGCRLCWERGVCSPIVANRYRKKLADAGEGTE</sequence>
<gene>
    <name evidence="1" type="ORF">KDL01_39200</name>
</gene>
<evidence type="ECO:0000313" key="2">
    <source>
        <dbReference type="Proteomes" id="UP000675781"/>
    </source>
</evidence>
<proteinExistence type="predicted"/>
<dbReference type="EMBL" id="JAGSOG010000430">
    <property type="protein sequence ID" value="MBR7839354.1"/>
    <property type="molecule type" value="Genomic_DNA"/>
</dbReference>
<organism evidence="1 2">
    <name type="scientific">Actinospica durhamensis</name>
    <dbReference type="NCBI Taxonomy" id="1508375"/>
    <lineage>
        <taxon>Bacteria</taxon>
        <taxon>Bacillati</taxon>
        <taxon>Actinomycetota</taxon>
        <taxon>Actinomycetes</taxon>
        <taxon>Catenulisporales</taxon>
        <taxon>Actinospicaceae</taxon>
        <taxon>Actinospica</taxon>
    </lineage>
</organism>
<accession>A0A941IT68</accession>
<comment type="caution">
    <text evidence="1">The sequence shown here is derived from an EMBL/GenBank/DDBJ whole genome shotgun (WGS) entry which is preliminary data.</text>
</comment>
<evidence type="ECO:0000313" key="1">
    <source>
        <dbReference type="EMBL" id="MBR7839354.1"/>
    </source>
</evidence>
<dbReference type="Proteomes" id="UP000675781">
    <property type="component" value="Unassembled WGS sequence"/>
</dbReference>
<dbReference type="AlphaFoldDB" id="A0A941IT68"/>
<keyword evidence="2" id="KW-1185">Reference proteome</keyword>
<protein>
    <submittedName>
        <fullName evidence="1">Uncharacterized protein</fullName>
    </submittedName>
</protein>